<dbReference type="EMBL" id="FOYZ01000005">
    <property type="protein sequence ID" value="SFR77677.1"/>
    <property type="molecule type" value="Genomic_DNA"/>
</dbReference>
<evidence type="ECO:0000313" key="3">
    <source>
        <dbReference type="Proteomes" id="UP000199659"/>
    </source>
</evidence>
<evidence type="ECO:0000313" key="2">
    <source>
        <dbReference type="EMBL" id="SFR77677.1"/>
    </source>
</evidence>
<proteinExistence type="predicted"/>
<evidence type="ECO:0000259" key="1">
    <source>
        <dbReference type="Pfam" id="PF13614"/>
    </source>
</evidence>
<dbReference type="OrthoDB" id="1705293at2"/>
<dbReference type="RefSeq" id="WP_092560195.1">
    <property type="nucleotide sequence ID" value="NZ_FOYZ01000005.1"/>
</dbReference>
<accession>A0A1I6JFC4</accession>
<keyword evidence="3" id="KW-1185">Reference proteome</keyword>
<reference evidence="2 3" key="1">
    <citation type="submission" date="2016-10" db="EMBL/GenBank/DDBJ databases">
        <authorList>
            <person name="de Groot N.N."/>
        </authorList>
    </citation>
    <scope>NUCLEOTIDE SEQUENCE [LARGE SCALE GENOMIC DNA]</scope>
    <source>
        <strain evidence="2 3">743A</strain>
    </source>
</reference>
<dbReference type="Proteomes" id="UP000199659">
    <property type="component" value="Unassembled WGS sequence"/>
</dbReference>
<keyword evidence="2" id="KW-0966">Cell projection</keyword>
<dbReference type="SUPFAM" id="SSF52540">
    <property type="entry name" value="P-loop containing nucleoside triphosphate hydrolases"/>
    <property type="match status" value="1"/>
</dbReference>
<organism evidence="2 3">
    <name type="scientific">Anaeromicropila populeti</name>
    <dbReference type="NCBI Taxonomy" id="37658"/>
    <lineage>
        <taxon>Bacteria</taxon>
        <taxon>Bacillati</taxon>
        <taxon>Bacillota</taxon>
        <taxon>Clostridia</taxon>
        <taxon>Lachnospirales</taxon>
        <taxon>Lachnospiraceae</taxon>
        <taxon>Anaeromicropila</taxon>
    </lineage>
</organism>
<dbReference type="InterPro" id="IPR027417">
    <property type="entry name" value="P-loop_NTPase"/>
</dbReference>
<sequence>MNKSGKMVAIWGSGNVGKTTTSIKLALALAKKQKESIILLTDINAPDLKCILPGSKELKSMGEIWNMPNLDETALYEKCVVTPSESICMMGYAPGENAFSYSDSTKENVFRVYEEMRTIVDYVIIDCVSNLAYNMPTAVALEIADYVVRIGEATTKSFSFFDSNLPLLVDSRYGKENHIRVLSKVTSEQPVEVAVNYLGCDLKLPDVKEIKKQGMEGTLFDKLSGKDGTAYDAGIQKIASLVCQEV</sequence>
<keyword evidence="2" id="KW-0282">Flagellum</keyword>
<dbReference type="Pfam" id="PF13614">
    <property type="entry name" value="AAA_31"/>
    <property type="match status" value="1"/>
</dbReference>
<feature type="domain" description="AAA" evidence="1">
    <location>
        <begin position="13"/>
        <end position="148"/>
    </location>
</feature>
<keyword evidence="2" id="KW-0969">Cilium</keyword>
<dbReference type="Gene3D" id="3.40.50.300">
    <property type="entry name" value="P-loop containing nucleotide triphosphate hydrolases"/>
    <property type="match status" value="1"/>
</dbReference>
<dbReference type="InterPro" id="IPR025669">
    <property type="entry name" value="AAA_dom"/>
</dbReference>
<protein>
    <submittedName>
        <fullName evidence="2">MinD-like ATPase involved in chromosome partitioning or flagellar assembly</fullName>
    </submittedName>
</protein>
<name>A0A1I6JFC4_9FIRM</name>
<dbReference type="AlphaFoldDB" id="A0A1I6JFC4"/>
<gene>
    <name evidence="2" type="ORF">SAMN05661086_01637</name>
</gene>
<dbReference type="STRING" id="37658.SAMN05661086_01637"/>